<keyword evidence="3 5" id="KW-0067">ATP-binding</keyword>
<organism evidence="7 8">
    <name type="scientific">Streptomyces nitrosporeus</name>
    <dbReference type="NCBI Taxonomy" id="28894"/>
    <lineage>
        <taxon>Bacteria</taxon>
        <taxon>Bacillati</taxon>
        <taxon>Actinomycetota</taxon>
        <taxon>Actinomycetes</taxon>
        <taxon>Kitasatosporales</taxon>
        <taxon>Streptomycetaceae</taxon>
        <taxon>Streptomyces</taxon>
    </lineage>
</organism>
<evidence type="ECO:0000256" key="5">
    <source>
        <dbReference type="HAMAP-Rule" id="MF_01609"/>
    </source>
</evidence>
<feature type="region of interest" description="Disordered" evidence="6">
    <location>
        <begin position="1"/>
        <end position="20"/>
    </location>
</feature>
<evidence type="ECO:0000256" key="4">
    <source>
        <dbReference type="ARBA" id="ARBA00048819"/>
    </source>
</evidence>
<comment type="function">
    <text evidence="5">ATP-dependent carboxylate-amine ligase which exhibits weak glutamate--cysteine ligase activity.</text>
</comment>
<proteinExistence type="inferred from homology"/>
<dbReference type="Proteomes" id="UP000326178">
    <property type="component" value="Chromosome"/>
</dbReference>
<dbReference type="EMBL" id="CP023702">
    <property type="protein sequence ID" value="QEU70602.1"/>
    <property type="molecule type" value="Genomic_DNA"/>
</dbReference>
<dbReference type="GO" id="GO:0005524">
    <property type="term" value="F:ATP binding"/>
    <property type="evidence" value="ECO:0007669"/>
    <property type="project" value="UniProtKB-KW"/>
</dbReference>
<comment type="catalytic activity">
    <reaction evidence="4 5">
        <text>L-cysteine + L-glutamate + ATP = gamma-L-glutamyl-L-cysteine + ADP + phosphate + H(+)</text>
        <dbReference type="Rhea" id="RHEA:13285"/>
        <dbReference type="ChEBI" id="CHEBI:15378"/>
        <dbReference type="ChEBI" id="CHEBI:29985"/>
        <dbReference type="ChEBI" id="CHEBI:30616"/>
        <dbReference type="ChEBI" id="CHEBI:35235"/>
        <dbReference type="ChEBI" id="CHEBI:43474"/>
        <dbReference type="ChEBI" id="CHEBI:58173"/>
        <dbReference type="ChEBI" id="CHEBI:456216"/>
        <dbReference type="EC" id="6.3.2.2"/>
    </reaction>
</comment>
<dbReference type="GO" id="GO:0042398">
    <property type="term" value="P:modified amino acid biosynthetic process"/>
    <property type="evidence" value="ECO:0007669"/>
    <property type="project" value="InterPro"/>
</dbReference>
<reference evidence="7 8" key="1">
    <citation type="submission" date="2017-09" db="EMBL/GenBank/DDBJ databases">
        <authorList>
            <person name="Lee N."/>
            <person name="Cho B.-K."/>
        </authorList>
    </citation>
    <scope>NUCLEOTIDE SEQUENCE [LARGE SCALE GENOMIC DNA]</scope>
    <source>
        <strain evidence="7 8">ATCC 12769</strain>
    </source>
</reference>
<evidence type="ECO:0000313" key="8">
    <source>
        <dbReference type="Proteomes" id="UP000326178"/>
    </source>
</evidence>
<dbReference type="NCBIfam" id="NF010041">
    <property type="entry name" value="PRK13517.1-1"/>
    <property type="match status" value="1"/>
</dbReference>
<keyword evidence="8" id="KW-1185">Reference proteome</keyword>
<dbReference type="SUPFAM" id="SSF55931">
    <property type="entry name" value="Glutamine synthetase/guanido kinase"/>
    <property type="match status" value="1"/>
</dbReference>
<evidence type="ECO:0000313" key="7">
    <source>
        <dbReference type="EMBL" id="QEU70602.1"/>
    </source>
</evidence>
<keyword evidence="1 5" id="KW-0436">Ligase</keyword>
<dbReference type="PANTHER" id="PTHR36510:SF1">
    <property type="entry name" value="GLUTAMATE--CYSTEINE LIGASE 2-RELATED"/>
    <property type="match status" value="1"/>
</dbReference>
<gene>
    <name evidence="7" type="ORF">CP967_00245</name>
</gene>
<evidence type="ECO:0000256" key="3">
    <source>
        <dbReference type="ARBA" id="ARBA00022840"/>
    </source>
</evidence>
<dbReference type="InterPro" id="IPR050141">
    <property type="entry name" value="GCL_type2/YbdK_subfam"/>
</dbReference>
<evidence type="ECO:0000256" key="2">
    <source>
        <dbReference type="ARBA" id="ARBA00022741"/>
    </source>
</evidence>
<comment type="similarity">
    <text evidence="5">Belongs to the glutamate--cysteine ligase type 2 family. YbdK subfamily.</text>
</comment>
<dbReference type="InterPro" id="IPR006336">
    <property type="entry name" value="GCS2"/>
</dbReference>
<keyword evidence="2 5" id="KW-0547">Nucleotide-binding</keyword>
<dbReference type="KEGG" id="snk:CP967_00245"/>
<name>A0A5J6F377_9ACTN</name>
<dbReference type="NCBIfam" id="TIGR02050">
    <property type="entry name" value="gshA_cyan_rel"/>
    <property type="match status" value="1"/>
</dbReference>
<dbReference type="PANTHER" id="PTHR36510">
    <property type="entry name" value="GLUTAMATE--CYSTEINE LIGASE 2-RELATED"/>
    <property type="match status" value="1"/>
</dbReference>
<evidence type="ECO:0000256" key="1">
    <source>
        <dbReference type="ARBA" id="ARBA00022598"/>
    </source>
</evidence>
<dbReference type="Pfam" id="PF04107">
    <property type="entry name" value="GCS2"/>
    <property type="match status" value="1"/>
</dbReference>
<dbReference type="EC" id="6.3.2.2" evidence="5"/>
<dbReference type="InterPro" id="IPR014746">
    <property type="entry name" value="Gln_synth/guanido_kin_cat_dom"/>
</dbReference>
<sequence length="419" mass="43808">MGVAARASAAGEDHGRDGPTFGVEEEFLLVDPVTLLPVPAGPDVLARAGRTADGEPGAGGVGSALHLEMWADMVEAATPVCTRLSELGHHLLSARLRLARAARDEGVRLASVGHPVTRSGPPRVNAGEHYERMRHAYAAVVTGDEVCGCHVHVGVPDREHGVAVINSITPWLPVLLALTASSPFRQGVDTGFHSWRTVVFLGYPGAGLPPYWPDVRAYDDDVSRLLDCGLIPPGGTSLRLVRLSPRFPTVEVRIGDAATTVDEAVLYAALVRALVHTALSDLAAGRAAGPVDPSVLADSLWAAARNGLRHGAVDPWKARPVPAHVMLAALLKRVRPALEELGDLGTVRALLERLRVTGPAPARQRRAAAAGGVQAVLELVLDETVSGTRVPFRGTGMDTAPVDAPAAGHGPALSGSEQS</sequence>
<dbReference type="OrthoDB" id="9803842at2"/>
<accession>A0A5J6F377</accession>
<dbReference type="Gene3D" id="3.30.590.20">
    <property type="match status" value="1"/>
</dbReference>
<dbReference type="AlphaFoldDB" id="A0A5J6F377"/>
<evidence type="ECO:0000256" key="6">
    <source>
        <dbReference type="SAM" id="MobiDB-lite"/>
    </source>
</evidence>
<protein>
    <recommendedName>
        <fullName evidence="5">Putative glutamate--cysteine ligase 2</fullName>
        <ecNumber evidence="5">6.3.2.2</ecNumber>
    </recommendedName>
    <alternativeName>
        <fullName evidence="5">Gamma-glutamylcysteine synthetase 2</fullName>
        <shortName evidence="5">GCS 2</shortName>
        <shortName evidence="5">Gamma-GCS 2</shortName>
    </alternativeName>
</protein>
<dbReference type="GO" id="GO:0004357">
    <property type="term" value="F:glutamate-cysteine ligase activity"/>
    <property type="evidence" value="ECO:0007669"/>
    <property type="project" value="UniProtKB-EC"/>
</dbReference>
<dbReference type="HAMAP" id="MF_01609">
    <property type="entry name" value="Glu_cys_ligase_2"/>
    <property type="match status" value="1"/>
</dbReference>
<dbReference type="InterPro" id="IPR011793">
    <property type="entry name" value="YbdK"/>
</dbReference>
<feature type="region of interest" description="Disordered" evidence="6">
    <location>
        <begin position="394"/>
        <end position="419"/>
    </location>
</feature>